<gene>
    <name evidence="2" type="ORF">GT037_005872</name>
</gene>
<dbReference type="PANTHER" id="PTHR33930:SF2">
    <property type="entry name" value="BLR3452 PROTEIN"/>
    <property type="match status" value="1"/>
</dbReference>
<evidence type="ECO:0000259" key="1">
    <source>
        <dbReference type="Pfam" id="PF02627"/>
    </source>
</evidence>
<dbReference type="SUPFAM" id="SSF69118">
    <property type="entry name" value="AhpD-like"/>
    <property type="match status" value="1"/>
</dbReference>
<name>A0A8H7B878_9PLEO</name>
<dbReference type="GeneID" id="62204097"/>
<dbReference type="Pfam" id="PF02627">
    <property type="entry name" value="CMD"/>
    <property type="match status" value="2"/>
</dbReference>
<reference evidence="2" key="1">
    <citation type="submission" date="2020-01" db="EMBL/GenBank/DDBJ databases">
        <authorList>
            <person name="Feng Z.H.Z."/>
        </authorList>
    </citation>
    <scope>NUCLEOTIDE SEQUENCE</scope>
    <source>
        <strain evidence="2">CBS107.38</strain>
    </source>
</reference>
<reference evidence="2" key="2">
    <citation type="submission" date="2020-08" db="EMBL/GenBank/DDBJ databases">
        <title>Draft Genome Sequence of Cumin Blight Pathogen Alternaria burnsii.</title>
        <authorList>
            <person name="Feng Z."/>
        </authorList>
    </citation>
    <scope>NUCLEOTIDE SEQUENCE</scope>
    <source>
        <strain evidence="2">CBS107.38</strain>
    </source>
</reference>
<dbReference type="InterPro" id="IPR036866">
    <property type="entry name" value="RibonucZ/Hydroxyglut_hydro"/>
</dbReference>
<dbReference type="Proteomes" id="UP000596902">
    <property type="component" value="Unassembled WGS sequence"/>
</dbReference>
<dbReference type="Gene3D" id="3.60.15.10">
    <property type="entry name" value="Ribonuclease Z/Hydroxyacylglutathione hydrolase-like"/>
    <property type="match status" value="1"/>
</dbReference>
<keyword evidence="3" id="KW-1185">Reference proteome</keyword>
<dbReference type="Gene3D" id="1.20.1290.10">
    <property type="entry name" value="AhpD-like"/>
    <property type="match status" value="1"/>
</dbReference>
<dbReference type="PANTHER" id="PTHR33930">
    <property type="entry name" value="ALKYL HYDROPEROXIDE REDUCTASE AHPD"/>
    <property type="match status" value="1"/>
</dbReference>
<dbReference type="GO" id="GO:0051920">
    <property type="term" value="F:peroxiredoxin activity"/>
    <property type="evidence" value="ECO:0007669"/>
    <property type="project" value="InterPro"/>
</dbReference>
<sequence length="388" mass="43236">MATDNISMDSDLTNRAVVTVHALSSGHFSLPEYQFVHPVSRDARRTVPSLAFLVQHYNHSTKKRTRIVFDLGLRRDVKRYAPAIQKHVETRQPMSTDPDVTKSLARGGLAPKDIDYVIYSHTTMEKSLLSISPENQHLKDRFDAELGAAAFDESWARLLKHSPEMFAASLRLTAAPRKTGHLSPKTQALISLAVSSASTHLHVPNIHRYTRTALATGASREEIVETLCLASTLGIHASTVGVPILFEVLEERGEAMPKGMSDMNPQQLALKQDFETKRGYWNALWEEMLLLAPEFFDAYTEFSSVPWTNQGGKGVLEPKVKELIYCAFDTAATHMYQPGLKLHMRNVLNYGGTKEEIMEVLELATLLSISTLDVGLKVLDHEMGTPLV</sequence>
<dbReference type="RefSeq" id="XP_038786608.1">
    <property type="nucleotide sequence ID" value="XM_038930919.1"/>
</dbReference>
<feature type="domain" description="Carboxymuconolactone decarboxylase-like" evidence="1">
    <location>
        <begin position="293"/>
        <end position="365"/>
    </location>
</feature>
<protein>
    <submittedName>
        <fullName evidence="2">Carboxymuconolactone decarboxylase</fullName>
    </submittedName>
</protein>
<organism evidence="2 3">
    <name type="scientific">Alternaria burnsii</name>
    <dbReference type="NCBI Taxonomy" id="1187904"/>
    <lineage>
        <taxon>Eukaryota</taxon>
        <taxon>Fungi</taxon>
        <taxon>Dikarya</taxon>
        <taxon>Ascomycota</taxon>
        <taxon>Pezizomycotina</taxon>
        <taxon>Dothideomycetes</taxon>
        <taxon>Pleosporomycetidae</taxon>
        <taxon>Pleosporales</taxon>
        <taxon>Pleosporineae</taxon>
        <taxon>Pleosporaceae</taxon>
        <taxon>Alternaria</taxon>
        <taxon>Alternaria sect. Alternaria</taxon>
    </lineage>
</organism>
<proteinExistence type="predicted"/>
<evidence type="ECO:0000313" key="3">
    <source>
        <dbReference type="Proteomes" id="UP000596902"/>
    </source>
</evidence>
<comment type="caution">
    <text evidence="2">The sequence shown here is derived from an EMBL/GenBank/DDBJ whole genome shotgun (WGS) entry which is preliminary data.</text>
</comment>
<dbReference type="EMBL" id="JAAABM010000007">
    <property type="protein sequence ID" value="KAF7676367.1"/>
    <property type="molecule type" value="Genomic_DNA"/>
</dbReference>
<dbReference type="InterPro" id="IPR029032">
    <property type="entry name" value="AhpD-like"/>
</dbReference>
<dbReference type="InterPro" id="IPR003779">
    <property type="entry name" value="CMD-like"/>
</dbReference>
<accession>A0A8H7B878</accession>
<feature type="domain" description="Carboxymuconolactone decarboxylase-like" evidence="1">
    <location>
        <begin position="163"/>
        <end position="228"/>
    </location>
</feature>
<evidence type="ECO:0000313" key="2">
    <source>
        <dbReference type="EMBL" id="KAF7676367.1"/>
    </source>
</evidence>
<dbReference type="AlphaFoldDB" id="A0A8H7B878"/>